<evidence type="ECO:0000313" key="4">
    <source>
        <dbReference type="Proteomes" id="UP000194857"/>
    </source>
</evidence>
<sequence>MRFTAEGINQGLSLTLGNLVLGMEGAGWAILALLIAAYSIPSWSDVRIALRGAVVVAIIFVAGCALLSIAGELAPLSLKGEVGLLEGYLKDALMDAVGAAIRGISMVVFVSLTGLVVIQVFPALIGHMIKTLMSASRETSDDEKENCRPEGPANI</sequence>
<gene>
    <name evidence="3" type="ORF">CAZ10_08965</name>
</gene>
<protein>
    <submittedName>
        <fullName evidence="3">Uncharacterized protein</fullName>
    </submittedName>
</protein>
<dbReference type="AlphaFoldDB" id="A0A241XRC3"/>
<keyword evidence="2" id="KW-1133">Transmembrane helix</keyword>
<keyword evidence="2" id="KW-0812">Transmembrane</keyword>
<evidence type="ECO:0000256" key="1">
    <source>
        <dbReference type="SAM" id="MobiDB-lite"/>
    </source>
</evidence>
<reference evidence="3 4" key="1">
    <citation type="submission" date="2017-05" db="EMBL/GenBank/DDBJ databases">
        <authorList>
            <person name="Song R."/>
            <person name="Chenine A.L."/>
            <person name="Ruprecht R.M."/>
        </authorList>
    </citation>
    <scope>NUCLEOTIDE SEQUENCE [LARGE SCALE GENOMIC DNA]</scope>
    <source>
        <strain evidence="3 4">S567_C10_BS</strain>
    </source>
</reference>
<evidence type="ECO:0000256" key="2">
    <source>
        <dbReference type="SAM" id="Phobius"/>
    </source>
</evidence>
<feature type="transmembrane region" description="Helical" evidence="2">
    <location>
        <begin position="96"/>
        <end position="125"/>
    </location>
</feature>
<accession>A0A241XRC3</accession>
<dbReference type="Proteomes" id="UP000194857">
    <property type="component" value="Unassembled WGS sequence"/>
</dbReference>
<evidence type="ECO:0000313" key="3">
    <source>
        <dbReference type="EMBL" id="OTI62970.1"/>
    </source>
</evidence>
<feature type="transmembrane region" description="Helical" evidence="2">
    <location>
        <begin position="52"/>
        <end position="76"/>
    </location>
</feature>
<keyword evidence="2" id="KW-0472">Membrane</keyword>
<name>A0A241XRC3_PSEAI</name>
<dbReference type="EMBL" id="NFFZ01000004">
    <property type="protein sequence ID" value="OTI62970.1"/>
    <property type="molecule type" value="Genomic_DNA"/>
</dbReference>
<comment type="caution">
    <text evidence="3">The sequence shown here is derived from an EMBL/GenBank/DDBJ whole genome shotgun (WGS) entry which is preliminary data.</text>
</comment>
<feature type="region of interest" description="Disordered" evidence="1">
    <location>
        <begin position="136"/>
        <end position="155"/>
    </location>
</feature>
<organism evidence="3 4">
    <name type="scientific">Pseudomonas aeruginosa</name>
    <dbReference type="NCBI Taxonomy" id="287"/>
    <lineage>
        <taxon>Bacteria</taxon>
        <taxon>Pseudomonadati</taxon>
        <taxon>Pseudomonadota</taxon>
        <taxon>Gammaproteobacteria</taxon>
        <taxon>Pseudomonadales</taxon>
        <taxon>Pseudomonadaceae</taxon>
        <taxon>Pseudomonas</taxon>
    </lineage>
</organism>
<feature type="transmembrane region" description="Helical" evidence="2">
    <location>
        <begin position="20"/>
        <end position="40"/>
    </location>
</feature>
<proteinExistence type="predicted"/>